<dbReference type="Pfam" id="PF00753">
    <property type="entry name" value="Lactamase_B"/>
    <property type="match status" value="1"/>
</dbReference>
<gene>
    <name evidence="6" type="ORF">PT015_04470</name>
</gene>
<evidence type="ECO:0000313" key="6">
    <source>
        <dbReference type="EMBL" id="WIM88752.1"/>
    </source>
</evidence>
<keyword evidence="2" id="KW-0479">Metal-binding</keyword>
<dbReference type="PANTHER" id="PTHR42978:SF3">
    <property type="entry name" value="BLR3078 PROTEIN"/>
    <property type="match status" value="1"/>
</dbReference>
<dbReference type="RefSeq" id="WP_285189093.1">
    <property type="nucleotide sequence ID" value="NZ_CP126981.1"/>
</dbReference>
<keyword evidence="7" id="KW-1185">Reference proteome</keyword>
<protein>
    <submittedName>
        <fullName evidence="6">MBL fold metallo-hydrolase</fullName>
    </submittedName>
</protein>
<evidence type="ECO:0000256" key="4">
    <source>
        <dbReference type="ARBA" id="ARBA00022833"/>
    </source>
</evidence>
<sequence>MSDPVRSPSFRQCCSAAVGLVRGSLRPRRPDERFIRSVVDTGLPTPGATVTVRALPQVPHSVPTAAIVEGTFSPQRIDNAMTSFVVTHPEATFVVDPAICVDVEERAIAQLPAVLRVAVHPPADVIPTIAGLAQSGLPPIDFALPTHAHWDHISGLLDFPGLPVYLHRAEHDWVSAGPVAPVGGVRDSLRDRPLIDYELDGPPVSTFTRSHDLFGDGSVILVDLQGHTPGSIGVLAHSQHGWILIAGDAAWHELQVENVRQKSGYPGVLVDEDRDETFKTLQRLHLARHTVRVIPTHDHQAALRLASRRAPGGRGDERRVPG</sequence>
<dbReference type="PANTHER" id="PTHR42978">
    <property type="entry name" value="QUORUM-QUENCHING LACTONASE YTNP-RELATED-RELATED"/>
    <property type="match status" value="1"/>
</dbReference>
<proteinExistence type="inferred from homology"/>
<reference evidence="6 7" key="1">
    <citation type="journal article" date="2023" name="Microbiol. Resour. Announc.">
        <title>Complete Genome Sequence of Mycobacterium wuenschmanii, a novel Nontuberculous Mycobacterium Isolated from a captive population of Amazon Milk Frogs.</title>
        <authorList>
            <person name="Hicks J."/>
            <person name="Zeineldin M."/>
            <person name="Ward H."/>
            <person name="Wuenschmann A."/>
            <person name="Camp P."/>
            <person name="Farrell D."/>
            <person name="Lehman K."/>
            <person name="Thacker T."/>
            <person name="Cuthbert E."/>
        </authorList>
    </citation>
    <scope>NUCLEOTIDE SEQUENCE [LARGE SCALE GENOMIC DNA]</scope>
    <source>
        <strain evidence="6 7">Wuenschmanii</strain>
    </source>
</reference>
<evidence type="ECO:0000256" key="3">
    <source>
        <dbReference type="ARBA" id="ARBA00022801"/>
    </source>
</evidence>
<dbReference type="SMART" id="SM00849">
    <property type="entry name" value="Lactamase_B"/>
    <property type="match status" value="1"/>
</dbReference>
<dbReference type="InterPro" id="IPR001279">
    <property type="entry name" value="Metallo-B-lactamas"/>
</dbReference>
<dbReference type="InterPro" id="IPR051013">
    <property type="entry name" value="MBL_superfamily_lactonases"/>
</dbReference>
<dbReference type="Proteomes" id="UP001236585">
    <property type="component" value="Chromosome"/>
</dbReference>
<accession>A0ABY8W198</accession>
<dbReference type="SUPFAM" id="SSF56281">
    <property type="entry name" value="Metallo-hydrolase/oxidoreductase"/>
    <property type="match status" value="1"/>
</dbReference>
<evidence type="ECO:0000313" key="7">
    <source>
        <dbReference type="Proteomes" id="UP001236585"/>
    </source>
</evidence>
<evidence type="ECO:0000256" key="2">
    <source>
        <dbReference type="ARBA" id="ARBA00022723"/>
    </source>
</evidence>
<dbReference type="InterPro" id="IPR036866">
    <property type="entry name" value="RibonucZ/Hydroxyglut_hydro"/>
</dbReference>
<name>A0ABY8W198_9MYCO</name>
<dbReference type="Gene3D" id="3.60.15.10">
    <property type="entry name" value="Ribonuclease Z/Hydroxyacylglutathione hydrolase-like"/>
    <property type="match status" value="1"/>
</dbReference>
<comment type="similarity">
    <text evidence="1">Belongs to the metallo-beta-lactamase superfamily.</text>
</comment>
<evidence type="ECO:0000256" key="1">
    <source>
        <dbReference type="ARBA" id="ARBA00007749"/>
    </source>
</evidence>
<keyword evidence="4" id="KW-0862">Zinc</keyword>
<organism evidence="6 7">
    <name type="scientific">Candidatus Mycobacterium wuenschmannii</name>
    <dbReference type="NCBI Taxonomy" id="3027808"/>
    <lineage>
        <taxon>Bacteria</taxon>
        <taxon>Bacillati</taxon>
        <taxon>Actinomycetota</taxon>
        <taxon>Actinomycetes</taxon>
        <taxon>Mycobacteriales</taxon>
        <taxon>Mycobacteriaceae</taxon>
        <taxon>Mycobacterium</taxon>
    </lineage>
</organism>
<feature type="domain" description="Metallo-beta-lactamase" evidence="5">
    <location>
        <begin position="80"/>
        <end position="297"/>
    </location>
</feature>
<keyword evidence="3" id="KW-0378">Hydrolase</keyword>
<evidence type="ECO:0000259" key="5">
    <source>
        <dbReference type="SMART" id="SM00849"/>
    </source>
</evidence>
<dbReference type="EMBL" id="CP126981">
    <property type="protein sequence ID" value="WIM88752.1"/>
    <property type="molecule type" value="Genomic_DNA"/>
</dbReference>